<dbReference type="SUPFAM" id="SSF48179">
    <property type="entry name" value="6-phosphogluconate dehydrogenase C-terminal domain-like"/>
    <property type="match status" value="1"/>
</dbReference>
<feature type="non-terminal residue" evidence="8">
    <location>
        <position position="413"/>
    </location>
</feature>
<dbReference type="InterPro" id="IPR028357">
    <property type="entry name" value="UDPglc_DH_bac"/>
</dbReference>
<protein>
    <recommendedName>
        <fullName evidence="3">UDP-glucose 6-dehydrogenase</fullName>
        <ecNumber evidence="3">1.1.1.22</ecNumber>
    </recommendedName>
</protein>
<dbReference type="AlphaFoldDB" id="X0S1E5"/>
<dbReference type="PANTHER" id="PTHR43750:SF3">
    <property type="entry name" value="UDP-GLUCOSE 6-DEHYDROGENASE TUAD"/>
    <property type="match status" value="1"/>
</dbReference>
<dbReference type="EC" id="1.1.1.22" evidence="3"/>
<dbReference type="GO" id="GO:0051287">
    <property type="term" value="F:NAD binding"/>
    <property type="evidence" value="ECO:0007669"/>
    <property type="project" value="InterPro"/>
</dbReference>
<dbReference type="Pfam" id="PF03721">
    <property type="entry name" value="UDPG_MGDP_dh_N"/>
    <property type="match status" value="1"/>
</dbReference>
<dbReference type="Gene3D" id="1.20.5.100">
    <property type="entry name" value="Cytochrome c1, transmembrane anchor, C-terminal"/>
    <property type="match status" value="1"/>
</dbReference>
<dbReference type="Pfam" id="PF03720">
    <property type="entry name" value="UDPG_MGDP_dh_C"/>
    <property type="match status" value="1"/>
</dbReference>
<dbReference type="InterPro" id="IPR001732">
    <property type="entry name" value="UDP-Glc/GDP-Man_DH_N"/>
</dbReference>
<dbReference type="InterPro" id="IPR036220">
    <property type="entry name" value="UDP-Glc/GDP-Man_DH_C_sf"/>
</dbReference>
<organism evidence="8">
    <name type="scientific">marine sediment metagenome</name>
    <dbReference type="NCBI Taxonomy" id="412755"/>
    <lineage>
        <taxon>unclassified sequences</taxon>
        <taxon>metagenomes</taxon>
        <taxon>ecological metagenomes</taxon>
    </lineage>
</organism>
<dbReference type="InterPro" id="IPR008927">
    <property type="entry name" value="6-PGluconate_DH-like_C_sf"/>
</dbReference>
<evidence type="ECO:0000313" key="8">
    <source>
        <dbReference type="EMBL" id="GAF74893.1"/>
    </source>
</evidence>
<reference evidence="8" key="1">
    <citation type="journal article" date="2014" name="Front. Microbiol.">
        <title>High frequency of phylogenetically diverse reductive dehalogenase-homologous genes in deep subseafloor sedimentary metagenomes.</title>
        <authorList>
            <person name="Kawai M."/>
            <person name="Futagami T."/>
            <person name="Toyoda A."/>
            <person name="Takaki Y."/>
            <person name="Nishi S."/>
            <person name="Hori S."/>
            <person name="Arai W."/>
            <person name="Tsubouchi T."/>
            <person name="Morono Y."/>
            <person name="Uchiyama I."/>
            <person name="Ito T."/>
            <person name="Fujiyama A."/>
            <person name="Inagaki F."/>
            <person name="Takami H."/>
        </authorList>
    </citation>
    <scope>NUCLEOTIDE SEQUENCE</scope>
    <source>
        <strain evidence="8">Expedition CK06-06</strain>
    </source>
</reference>
<comment type="caution">
    <text evidence="8">The sequence shown here is derived from an EMBL/GenBank/DDBJ whole genome shotgun (WGS) entry which is preliminary data.</text>
</comment>
<name>X0S1E5_9ZZZZ</name>
<dbReference type="EMBL" id="BARS01002925">
    <property type="protein sequence ID" value="GAF74893.1"/>
    <property type="molecule type" value="Genomic_DNA"/>
</dbReference>
<gene>
    <name evidence="8" type="ORF">S01H1_05620</name>
</gene>
<evidence type="ECO:0000256" key="1">
    <source>
        <dbReference type="ARBA" id="ARBA00004701"/>
    </source>
</evidence>
<dbReference type="GO" id="GO:0003979">
    <property type="term" value="F:UDP-glucose 6-dehydrogenase activity"/>
    <property type="evidence" value="ECO:0007669"/>
    <property type="project" value="UniProtKB-EC"/>
</dbReference>
<dbReference type="InterPro" id="IPR017476">
    <property type="entry name" value="UDP-Glc/GDP-Man"/>
</dbReference>
<dbReference type="Pfam" id="PF00984">
    <property type="entry name" value="UDPG_MGDP_dh"/>
    <property type="match status" value="1"/>
</dbReference>
<dbReference type="SMART" id="SM00984">
    <property type="entry name" value="UDPG_MGDP_dh_C"/>
    <property type="match status" value="1"/>
</dbReference>
<dbReference type="SUPFAM" id="SSF52413">
    <property type="entry name" value="UDP-glucose/GDP-mannose dehydrogenase C-terminal domain"/>
    <property type="match status" value="1"/>
</dbReference>
<evidence type="ECO:0000256" key="4">
    <source>
        <dbReference type="ARBA" id="ARBA00023002"/>
    </source>
</evidence>
<dbReference type="PIRSF" id="PIRSF000124">
    <property type="entry name" value="UDPglc_GDPman_dh"/>
    <property type="match status" value="1"/>
</dbReference>
<proteinExistence type="inferred from homology"/>
<dbReference type="NCBIfam" id="TIGR03026">
    <property type="entry name" value="NDP-sugDHase"/>
    <property type="match status" value="1"/>
</dbReference>
<comment type="catalytic activity">
    <reaction evidence="6">
        <text>UDP-alpha-D-glucose + 2 NAD(+) + H2O = UDP-alpha-D-glucuronate + 2 NADH + 3 H(+)</text>
        <dbReference type="Rhea" id="RHEA:23596"/>
        <dbReference type="ChEBI" id="CHEBI:15377"/>
        <dbReference type="ChEBI" id="CHEBI:15378"/>
        <dbReference type="ChEBI" id="CHEBI:57540"/>
        <dbReference type="ChEBI" id="CHEBI:57945"/>
        <dbReference type="ChEBI" id="CHEBI:58052"/>
        <dbReference type="ChEBI" id="CHEBI:58885"/>
        <dbReference type="EC" id="1.1.1.22"/>
    </reaction>
</comment>
<dbReference type="GO" id="GO:0006065">
    <property type="term" value="P:UDP-glucuronate biosynthetic process"/>
    <property type="evidence" value="ECO:0007669"/>
    <property type="project" value="UniProtKB-UniPathway"/>
</dbReference>
<comment type="pathway">
    <text evidence="1">Nucleotide-sugar biosynthesis; UDP-alpha-D-glucuronate biosynthesis; UDP-alpha-D-glucuronate from UDP-alpha-D-glucose: step 1/1.</text>
</comment>
<accession>X0S1E5</accession>
<evidence type="ECO:0000256" key="6">
    <source>
        <dbReference type="ARBA" id="ARBA00047473"/>
    </source>
</evidence>
<evidence type="ECO:0000259" key="7">
    <source>
        <dbReference type="SMART" id="SM00984"/>
    </source>
</evidence>
<keyword evidence="4" id="KW-0560">Oxidoreductase</keyword>
<dbReference type="PIRSF" id="PIRSF500134">
    <property type="entry name" value="UDPglc_DH_bac"/>
    <property type="match status" value="1"/>
</dbReference>
<keyword evidence="5" id="KW-0520">NAD</keyword>
<dbReference type="InterPro" id="IPR014026">
    <property type="entry name" value="UDP-Glc/GDP-Man_DH_dimer"/>
</dbReference>
<evidence type="ECO:0000256" key="2">
    <source>
        <dbReference type="ARBA" id="ARBA00006601"/>
    </source>
</evidence>
<evidence type="ECO:0000256" key="3">
    <source>
        <dbReference type="ARBA" id="ARBA00012954"/>
    </source>
</evidence>
<dbReference type="PANTHER" id="PTHR43750">
    <property type="entry name" value="UDP-GLUCOSE 6-DEHYDROGENASE TUAD"/>
    <property type="match status" value="1"/>
</dbReference>
<evidence type="ECO:0000256" key="5">
    <source>
        <dbReference type="ARBA" id="ARBA00023027"/>
    </source>
</evidence>
<dbReference type="Gene3D" id="3.40.50.720">
    <property type="entry name" value="NAD(P)-binding Rossmann-like Domain"/>
    <property type="match status" value="2"/>
</dbReference>
<dbReference type="GO" id="GO:0000271">
    <property type="term" value="P:polysaccharide biosynthetic process"/>
    <property type="evidence" value="ECO:0007669"/>
    <property type="project" value="InterPro"/>
</dbReference>
<feature type="domain" description="UDP-glucose/GDP-mannose dehydrogenase C-terminal" evidence="7">
    <location>
        <begin position="313"/>
        <end position="405"/>
    </location>
</feature>
<dbReference type="UniPathway" id="UPA00038">
    <property type="reaction ID" value="UER00491"/>
</dbReference>
<dbReference type="InterPro" id="IPR036291">
    <property type="entry name" value="NAD(P)-bd_dom_sf"/>
</dbReference>
<comment type="similarity">
    <text evidence="2">Belongs to the UDP-glucose/GDP-mannose dehydrogenase family.</text>
</comment>
<sequence>MKTSISVIGAGYVGLVIATCLAELGNEVTLIDIDELKINSIRNGVSPIYEEGLDDLLRKVNMQVTTDYEKTLPSKIIMLCLGTPSDESGINLNYISEASTKLAGILKRRQDYSVINIKSTIAPGTTEGLIIPSLEKSGKKAGKDFGVCMSPEFLREGKAINDFMNPARIIVGEHDRTSGDVLCQLYEHFNAPIMRTSIKTAEMIKLASNAFLATKISFINEIGNMCKQLGIDAYDVAKGMGFDDRIGNKFLNAGVGFGGSCLPKDLKMLIAKAQEINYEPKILEAVLKLNDEQVVRMLDLLKKHVQLKGAIIGLLGLAFKPGTDDVRDSRAIGIVDALLKEGAIVKAYDPLAIKNFSQIFPQIEYVTIEQVLNSDAILILAECEEFNKLDYKGRIVIDGRRVAKAREAEIYEG</sequence>
<dbReference type="SUPFAM" id="SSF51735">
    <property type="entry name" value="NAD(P)-binding Rossmann-fold domains"/>
    <property type="match status" value="1"/>
</dbReference>
<dbReference type="InterPro" id="IPR014027">
    <property type="entry name" value="UDP-Glc/GDP-Man_DH_C"/>
</dbReference>